<dbReference type="PANTHER" id="PTHR30629:SF2">
    <property type="entry name" value="PROPHAGE INTEGRASE INTS-RELATED"/>
    <property type="match status" value="1"/>
</dbReference>
<evidence type="ECO:0000313" key="8">
    <source>
        <dbReference type="EMBL" id="PJM73154.1"/>
    </source>
</evidence>
<evidence type="ECO:0000313" key="9">
    <source>
        <dbReference type="Proteomes" id="UP000229095"/>
    </source>
</evidence>
<dbReference type="Gene3D" id="1.10.443.10">
    <property type="entry name" value="Intergrase catalytic core"/>
    <property type="match status" value="1"/>
</dbReference>
<evidence type="ECO:0000256" key="6">
    <source>
        <dbReference type="SAM" id="MobiDB-lite"/>
    </source>
</evidence>
<dbReference type="InterPro" id="IPR010998">
    <property type="entry name" value="Integrase_recombinase_N"/>
</dbReference>
<dbReference type="GO" id="GO:0015074">
    <property type="term" value="P:DNA integration"/>
    <property type="evidence" value="ECO:0007669"/>
    <property type="project" value="UniProtKB-KW"/>
</dbReference>
<keyword evidence="2" id="KW-0229">DNA integration</keyword>
<reference evidence="8 9" key="1">
    <citation type="submission" date="2017-10" db="EMBL/GenBank/DDBJ databases">
        <title>Draft genome sequences of strains TRE 1, TRE 9, TRE H and TRI 7, isolated from tamarins, belonging to four potential novel Bifidobacterium species.</title>
        <authorList>
            <person name="Mattarelli P."/>
            <person name="Modesto M."/>
            <person name="Puglisi E."/>
            <person name="Morelli L."/>
            <person name="Spezio C."/>
            <person name="Bonetti A."/>
            <person name="Sandri C."/>
        </authorList>
    </citation>
    <scope>NUCLEOTIDE SEQUENCE [LARGE SCALE GENOMIC DNA]</scope>
    <source>
        <strain evidence="9">TRE1</strain>
    </source>
</reference>
<keyword evidence="3" id="KW-0238">DNA-binding</keyword>
<dbReference type="PANTHER" id="PTHR30629">
    <property type="entry name" value="PROPHAGE INTEGRASE"/>
    <property type="match status" value="1"/>
</dbReference>
<evidence type="ECO:0000256" key="5">
    <source>
        <dbReference type="SAM" id="Coils"/>
    </source>
</evidence>
<proteinExistence type="inferred from homology"/>
<keyword evidence="5" id="KW-0175">Coiled coil</keyword>
<dbReference type="SUPFAM" id="SSF56349">
    <property type="entry name" value="DNA breaking-rejoining enzymes"/>
    <property type="match status" value="1"/>
</dbReference>
<organism evidence="8 9">
    <name type="scientific">Bifidobacterium primatium</name>
    <dbReference type="NCBI Taxonomy" id="2045438"/>
    <lineage>
        <taxon>Bacteria</taxon>
        <taxon>Bacillati</taxon>
        <taxon>Actinomycetota</taxon>
        <taxon>Actinomycetes</taxon>
        <taxon>Bifidobacteriales</taxon>
        <taxon>Bifidobacteriaceae</taxon>
        <taxon>Bifidobacterium</taxon>
    </lineage>
</organism>
<accession>A0A2M9H8K6</accession>
<feature type="region of interest" description="Disordered" evidence="6">
    <location>
        <begin position="174"/>
        <end position="197"/>
    </location>
</feature>
<gene>
    <name evidence="8" type="ORF">CS006_08015</name>
</gene>
<dbReference type="InterPro" id="IPR002104">
    <property type="entry name" value="Integrase_catalytic"/>
</dbReference>
<dbReference type="RefSeq" id="WP_100511258.1">
    <property type="nucleotide sequence ID" value="NZ_PEBI01000003.1"/>
</dbReference>
<protein>
    <recommendedName>
        <fullName evidence="7">Tyr recombinase domain-containing protein</fullName>
    </recommendedName>
</protein>
<dbReference type="InterPro" id="IPR013762">
    <property type="entry name" value="Integrase-like_cat_sf"/>
</dbReference>
<sequence>MPRKKTNRRFGTLEYRPNKKHPTRVVASYPTPEDAFDRWPGLPARQSKSFPIEQEDDAVAWLGAARKRIDAGVWEPPEASERKEKAKRITFDQYFPTWLDQRRYKGRPLKAGTRYRLAKDYENHISPVLGATPLIRMTQSMAERFRDGLPDQPSMRANVMKLLRAMLRTASQSGVDGEEPLIPKYPLGAGEPRPRREHVVTPCTPEEMKAIHDAMPMPYALAVYIGCCIEMRIGEVCALQRRDINHHTGMLHIGRTRVTMDSQRLTDRPKTDGSDREEPIPAQLMPLIDRHLETYVGEDPESWLFPSVRDHDKPLHPNSLRSWYSTARKKAKRPDLRFHDLRHTGLTWLAEEGATTRELMDAGGHTSPQIAMVYQHSVDGRRRMLADRVGERIIIDDDPDMLRRRIIDLDKQLKVIKGQRDELKRRLQTLEEKGDE</sequence>
<dbReference type="AlphaFoldDB" id="A0A2M9H8K6"/>
<evidence type="ECO:0000256" key="1">
    <source>
        <dbReference type="ARBA" id="ARBA00008857"/>
    </source>
</evidence>
<evidence type="ECO:0000256" key="3">
    <source>
        <dbReference type="ARBA" id="ARBA00023125"/>
    </source>
</evidence>
<name>A0A2M9H8K6_9BIFI</name>
<feature type="domain" description="Tyr recombinase" evidence="7">
    <location>
        <begin position="198"/>
        <end position="387"/>
    </location>
</feature>
<comment type="similarity">
    <text evidence="1">Belongs to the 'phage' integrase family.</text>
</comment>
<dbReference type="Proteomes" id="UP000229095">
    <property type="component" value="Unassembled WGS sequence"/>
</dbReference>
<comment type="caution">
    <text evidence="8">The sequence shown here is derived from an EMBL/GenBank/DDBJ whole genome shotgun (WGS) entry which is preliminary data.</text>
</comment>
<dbReference type="InterPro" id="IPR050808">
    <property type="entry name" value="Phage_Integrase"/>
</dbReference>
<dbReference type="Gene3D" id="1.10.150.130">
    <property type="match status" value="1"/>
</dbReference>
<dbReference type="OrthoDB" id="1822491at2"/>
<dbReference type="Pfam" id="PF00589">
    <property type="entry name" value="Phage_integrase"/>
    <property type="match status" value="1"/>
</dbReference>
<dbReference type="GO" id="GO:0003677">
    <property type="term" value="F:DNA binding"/>
    <property type="evidence" value="ECO:0007669"/>
    <property type="project" value="UniProtKB-KW"/>
</dbReference>
<dbReference type="InterPro" id="IPR011010">
    <property type="entry name" value="DNA_brk_join_enz"/>
</dbReference>
<dbReference type="CDD" id="cd01189">
    <property type="entry name" value="INT_ICEBs1_C_like"/>
    <property type="match status" value="1"/>
</dbReference>
<dbReference type="EMBL" id="PEBI01000003">
    <property type="protein sequence ID" value="PJM73154.1"/>
    <property type="molecule type" value="Genomic_DNA"/>
</dbReference>
<keyword evidence="9" id="KW-1185">Reference proteome</keyword>
<evidence type="ECO:0000256" key="4">
    <source>
        <dbReference type="ARBA" id="ARBA00023172"/>
    </source>
</evidence>
<keyword evidence="4" id="KW-0233">DNA recombination</keyword>
<feature type="coiled-coil region" evidence="5">
    <location>
        <begin position="406"/>
        <end position="433"/>
    </location>
</feature>
<dbReference type="PROSITE" id="PS51898">
    <property type="entry name" value="TYR_RECOMBINASE"/>
    <property type="match status" value="1"/>
</dbReference>
<evidence type="ECO:0000259" key="7">
    <source>
        <dbReference type="PROSITE" id="PS51898"/>
    </source>
</evidence>
<evidence type="ECO:0000256" key="2">
    <source>
        <dbReference type="ARBA" id="ARBA00022908"/>
    </source>
</evidence>
<dbReference type="GO" id="GO:0006310">
    <property type="term" value="P:DNA recombination"/>
    <property type="evidence" value="ECO:0007669"/>
    <property type="project" value="UniProtKB-KW"/>
</dbReference>